<keyword evidence="1" id="KW-1133">Transmembrane helix</keyword>
<dbReference type="AlphaFoldDB" id="A0A2Z4LSC5"/>
<evidence type="ECO:0000313" key="3">
    <source>
        <dbReference type="Proteomes" id="UP000248536"/>
    </source>
</evidence>
<organism evidence="2 3">
    <name type="scientific">Flagellimonas maritima</name>
    <dbReference type="NCBI Taxonomy" id="1383885"/>
    <lineage>
        <taxon>Bacteria</taxon>
        <taxon>Pseudomonadati</taxon>
        <taxon>Bacteroidota</taxon>
        <taxon>Flavobacteriia</taxon>
        <taxon>Flavobacteriales</taxon>
        <taxon>Flavobacteriaceae</taxon>
        <taxon>Flagellimonas</taxon>
    </lineage>
</organism>
<proteinExistence type="predicted"/>
<sequence length="164" mass="18574">MENIAPIIIGGSAIIAAIIGGIINRYGFEFWKNWKTINIQGYFNYIGKMTFEGSEEFETTIKEQKLTNGILKIRGKKVIFNGSYILHLTTRDTFLGSIKASGTSDGKNIYLVYNIELEKNKNQSWPGIMIFNLSDWDDITGYYMSKSQSGEHNHGIGSIIFKRD</sequence>
<keyword evidence="1" id="KW-0472">Membrane</keyword>
<evidence type="ECO:0000256" key="1">
    <source>
        <dbReference type="SAM" id="Phobius"/>
    </source>
</evidence>
<dbReference type="RefSeq" id="WP_112378256.1">
    <property type="nucleotide sequence ID" value="NZ_CP030104.1"/>
</dbReference>
<evidence type="ECO:0000313" key="2">
    <source>
        <dbReference type="EMBL" id="AWX44811.1"/>
    </source>
</evidence>
<dbReference type="Proteomes" id="UP000248536">
    <property type="component" value="Chromosome"/>
</dbReference>
<protein>
    <submittedName>
        <fullName evidence="2">Uncharacterized protein</fullName>
    </submittedName>
</protein>
<accession>A0A2Z4LSC5</accession>
<feature type="transmembrane region" description="Helical" evidence="1">
    <location>
        <begin position="6"/>
        <end position="28"/>
    </location>
</feature>
<name>A0A2Z4LSC5_9FLAO</name>
<dbReference type="KEGG" id="spon:HME9304_01816"/>
<gene>
    <name evidence="2" type="ORF">HME9304_01816</name>
</gene>
<keyword evidence="1" id="KW-0812">Transmembrane</keyword>
<dbReference type="EMBL" id="CP030104">
    <property type="protein sequence ID" value="AWX44811.1"/>
    <property type="molecule type" value="Genomic_DNA"/>
</dbReference>
<keyword evidence="3" id="KW-1185">Reference proteome</keyword>
<reference evidence="2 3" key="1">
    <citation type="submission" date="2018-06" db="EMBL/GenBank/DDBJ databases">
        <title>Spongiibacterium sp. HME9304 Genome sequencing and assembly.</title>
        <authorList>
            <person name="Kang H."/>
            <person name="Kim H."/>
            <person name="Joh K."/>
        </authorList>
    </citation>
    <scope>NUCLEOTIDE SEQUENCE [LARGE SCALE GENOMIC DNA]</scope>
    <source>
        <strain evidence="2 3">HME9304</strain>
    </source>
</reference>